<dbReference type="InterPro" id="IPR053781">
    <property type="entry name" value="F-box_AtFBL13-like"/>
</dbReference>
<dbReference type="InterPro" id="IPR053772">
    <property type="entry name" value="At1g61320/At1g61330-like"/>
</dbReference>
<organism evidence="2 3">
    <name type="scientific">Punica granatum</name>
    <name type="common">Pomegranate</name>
    <dbReference type="NCBI Taxonomy" id="22663"/>
    <lineage>
        <taxon>Eukaryota</taxon>
        <taxon>Viridiplantae</taxon>
        <taxon>Streptophyta</taxon>
        <taxon>Embryophyta</taxon>
        <taxon>Tracheophyta</taxon>
        <taxon>Spermatophyta</taxon>
        <taxon>Magnoliopsida</taxon>
        <taxon>eudicotyledons</taxon>
        <taxon>Gunneridae</taxon>
        <taxon>Pentapetalae</taxon>
        <taxon>rosids</taxon>
        <taxon>malvids</taxon>
        <taxon>Myrtales</taxon>
        <taxon>Lythraceae</taxon>
        <taxon>Punica</taxon>
    </lineage>
</organism>
<dbReference type="PANTHER" id="PTHR34145:SF28">
    <property type="entry name" value="F-BOX DOMAIN-CONTAINING PROTEIN"/>
    <property type="match status" value="1"/>
</dbReference>
<dbReference type="PROSITE" id="PS50181">
    <property type="entry name" value="FBOX"/>
    <property type="match status" value="1"/>
</dbReference>
<accession>A0A2I0HPU3</accession>
<proteinExistence type="predicted"/>
<dbReference type="InterPro" id="IPR032675">
    <property type="entry name" value="LRR_dom_sf"/>
</dbReference>
<sequence>MVETRGMKRRARTVDYISPLPDAILLHILSFLPVRDWIVVSCISKRWRNLWTQISNLTLTELETIRPLISKNKCPICRALPSPNSTSCKLHIIEAARIKFGNSVDRILLLHSGCTINKFHLSLNYELEGWHSRRIDTWLKLAFTSNIEQIELSFYDRKMEVYLRRHGFHRRHAYQTQLYEIPHHNVSPRLLNSLTLHHCKFKVSSFKRFESLRRLVLKQVILHDTSVTLLASRCPALEDLHLELCIISHDFLVREEDLMIKRLLLDRCRPQDMLTIQMAISTPQLESLTIVGCFATTPYVGKVTKPLHALIDIRTIVDNSRMNEQGINLTSFLAGLQSCRSLRLTSWSIQALPAEGIMIRQPLVLFPHLIHLSLAVGLGKQELPSIVDLIWRCKNLEALTIEVHKYLSSVGLNNQEHANQVIPGFDEDNFWQSQDWPYCCLQTRLKRVIMTGFTGTKHEMNILHFLLAKADVLERVSISYTLKNIEPSILGQKVIHEIMWYDRTSKAAQLWITPHPPK</sequence>
<dbReference type="InterPro" id="IPR055357">
    <property type="entry name" value="LRR_At1g61320_AtMIF1"/>
</dbReference>
<evidence type="ECO:0000259" key="1">
    <source>
        <dbReference type="PROSITE" id="PS50181"/>
    </source>
</evidence>
<dbReference type="SMART" id="SM00256">
    <property type="entry name" value="FBOX"/>
    <property type="match status" value="1"/>
</dbReference>
<dbReference type="Pfam" id="PF00646">
    <property type="entry name" value="F-box"/>
    <property type="match status" value="1"/>
</dbReference>
<dbReference type="Pfam" id="PF23622">
    <property type="entry name" value="LRR_At1g61320_AtMIF1"/>
    <property type="match status" value="1"/>
</dbReference>
<dbReference type="InterPro" id="IPR001810">
    <property type="entry name" value="F-box_dom"/>
</dbReference>
<evidence type="ECO:0000313" key="2">
    <source>
        <dbReference type="EMBL" id="PKI33735.1"/>
    </source>
</evidence>
<dbReference type="EMBL" id="PGOL01006400">
    <property type="protein sequence ID" value="PKI33735.1"/>
    <property type="molecule type" value="Genomic_DNA"/>
</dbReference>
<dbReference type="SUPFAM" id="SSF52047">
    <property type="entry name" value="RNI-like"/>
    <property type="match status" value="1"/>
</dbReference>
<evidence type="ECO:0000313" key="3">
    <source>
        <dbReference type="Proteomes" id="UP000233551"/>
    </source>
</evidence>
<dbReference type="STRING" id="22663.A0A2I0HPU3"/>
<dbReference type="SUPFAM" id="SSF81383">
    <property type="entry name" value="F-box domain"/>
    <property type="match status" value="1"/>
</dbReference>
<dbReference type="AlphaFoldDB" id="A0A2I0HPU3"/>
<reference evidence="2 3" key="1">
    <citation type="submission" date="2017-11" db="EMBL/GenBank/DDBJ databases">
        <title>De-novo sequencing of pomegranate (Punica granatum L.) genome.</title>
        <authorList>
            <person name="Akparov Z."/>
            <person name="Amiraslanov A."/>
            <person name="Hajiyeva S."/>
            <person name="Abbasov M."/>
            <person name="Kaur K."/>
            <person name="Hamwieh A."/>
            <person name="Solovyev V."/>
            <person name="Salamov A."/>
            <person name="Braich B."/>
            <person name="Kosarev P."/>
            <person name="Mahmoud A."/>
            <person name="Hajiyev E."/>
            <person name="Babayeva S."/>
            <person name="Izzatullayeva V."/>
            <person name="Mammadov A."/>
            <person name="Mammadov A."/>
            <person name="Sharifova S."/>
            <person name="Ojaghi J."/>
            <person name="Eynullazada K."/>
            <person name="Bayramov B."/>
            <person name="Abdulazimova A."/>
            <person name="Shahmuradov I."/>
        </authorList>
    </citation>
    <scope>NUCLEOTIDE SEQUENCE [LARGE SCALE GENOMIC DNA]</scope>
    <source>
        <strain evidence="3">cv. AG2017</strain>
        <tissue evidence="2">Leaf</tissue>
    </source>
</reference>
<dbReference type="Gene3D" id="3.80.10.10">
    <property type="entry name" value="Ribonuclease Inhibitor"/>
    <property type="match status" value="1"/>
</dbReference>
<protein>
    <recommendedName>
        <fullName evidence="1">F-box domain-containing protein</fullName>
    </recommendedName>
</protein>
<dbReference type="PANTHER" id="PTHR34145">
    <property type="entry name" value="OS02G0105600 PROTEIN"/>
    <property type="match status" value="1"/>
</dbReference>
<keyword evidence="3" id="KW-1185">Reference proteome</keyword>
<comment type="caution">
    <text evidence="2">The sequence shown here is derived from an EMBL/GenBank/DDBJ whole genome shotgun (WGS) entry which is preliminary data.</text>
</comment>
<dbReference type="Proteomes" id="UP000233551">
    <property type="component" value="Unassembled WGS sequence"/>
</dbReference>
<feature type="domain" description="F-box" evidence="1">
    <location>
        <begin position="14"/>
        <end position="62"/>
    </location>
</feature>
<dbReference type="InterPro" id="IPR036047">
    <property type="entry name" value="F-box-like_dom_sf"/>
</dbReference>
<gene>
    <name evidence="2" type="ORF">CRG98_045876</name>
</gene>
<dbReference type="CDD" id="cd22160">
    <property type="entry name" value="F-box_AtFBL13-like"/>
    <property type="match status" value="1"/>
</dbReference>
<dbReference type="Gene3D" id="1.20.1280.50">
    <property type="match status" value="1"/>
</dbReference>
<name>A0A2I0HPU3_PUNGR</name>